<evidence type="ECO:0000256" key="1">
    <source>
        <dbReference type="SAM" id="Phobius"/>
    </source>
</evidence>
<protein>
    <submittedName>
        <fullName evidence="2">Uncharacterized protein</fullName>
    </submittedName>
</protein>
<evidence type="ECO:0000313" key="3">
    <source>
        <dbReference type="Proteomes" id="UP001432059"/>
    </source>
</evidence>
<keyword evidence="3" id="KW-1185">Reference proteome</keyword>
<reference evidence="2" key="1">
    <citation type="submission" date="2023-10" db="EMBL/GenBank/DDBJ databases">
        <title>Characterization and whole genome sequencing of a novel strain of Bergeyella porcorum QD2021 isolated from pig.</title>
        <authorList>
            <person name="Liu G."/>
            <person name="Chen C."/>
            <person name="Han X."/>
        </authorList>
    </citation>
    <scope>NUCLEOTIDE SEQUENCE</scope>
    <source>
        <strain evidence="2">QD2021</strain>
    </source>
</reference>
<evidence type="ECO:0000313" key="2">
    <source>
        <dbReference type="EMBL" id="WOC52623.1"/>
    </source>
</evidence>
<organism evidence="2 3">
    <name type="scientific">Bergeyella porcorum</name>
    <dbReference type="NCBI Taxonomy" id="1735111"/>
    <lineage>
        <taxon>Bacteria</taxon>
        <taxon>Pseudomonadati</taxon>
        <taxon>Bacteroidota</taxon>
        <taxon>Flavobacteriia</taxon>
        <taxon>Flavobacteriales</taxon>
        <taxon>Weeksellaceae</taxon>
        <taxon>Bergeyella</taxon>
    </lineage>
</organism>
<keyword evidence="1" id="KW-0812">Transmembrane</keyword>
<dbReference type="EMBL" id="CP136426">
    <property type="protein sequence ID" value="WOC52623.1"/>
    <property type="molecule type" value="Genomic_DNA"/>
</dbReference>
<accession>A0AAU0F3H9</accession>
<proteinExistence type="predicted"/>
<dbReference type="KEGG" id="bpor:BPO_1976"/>
<dbReference type="AlphaFoldDB" id="A0AAU0F3H9"/>
<dbReference type="Proteomes" id="UP001432059">
    <property type="component" value="Chromosome"/>
</dbReference>
<gene>
    <name evidence="2" type="ORF">BPO_1976</name>
</gene>
<keyword evidence="1" id="KW-1133">Transmembrane helix</keyword>
<feature type="transmembrane region" description="Helical" evidence="1">
    <location>
        <begin position="7"/>
        <end position="27"/>
    </location>
</feature>
<sequence length="317" mass="37554">MIYKKIFKGLFIVSGIIVGIVIFPYLLHSCKKAQFELTKVDLPERYRNFATLDSLKDDIYDIIPIEEALIMELEDGTVILETYDDEHKTLYKIGMDNQYHTLKLKGDYFYIFDDYILNISDGTFSHWIRDNNPNFQKIKTDEKIIYTQKEIQANFSNYKGVYSDFIEGDYSGIEEGLHKLFLYNGKEFRIITTRGKYINVDYSNKYNIEKVYLEDYEDFKHIYTYKKEYIEDVFGLSFNPAASKPICWLGDGFFSVKMPQKTLFFKEETTIYCDGDTRTIFQLVSFKNKNLLYIDQLMQNKDFLIRLKNTKNKNATK</sequence>
<name>A0AAU0F3H9_9FLAO</name>
<keyword evidence="1" id="KW-0472">Membrane</keyword>